<protein>
    <recommendedName>
        <fullName evidence="4">BZIP domain-containing protein</fullName>
    </recommendedName>
</protein>
<feature type="compositionally biased region" description="Low complexity" evidence="3">
    <location>
        <begin position="256"/>
        <end position="266"/>
    </location>
</feature>
<dbReference type="Proteomes" id="UP000242180">
    <property type="component" value="Unassembled WGS sequence"/>
</dbReference>
<dbReference type="SMART" id="SM00338">
    <property type="entry name" value="BRLZ"/>
    <property type="match status" value="1"/>
</dbReference>
<dbReference type="EMBL" id="MCGN01000005">
    <property type="protein sequence ID" value="ORY96286.1"/>
    <property type="molecule type" value="Genomic_DNA"/>
</dbReference>
<feature type="compositionally biased region" description="Low complexity" evidence="3">
    <location>
        <begin position="39"/>
        <end position="69"/>
    </location>
</feature>
<dbReference type="CDD" id="cd14688">
    <property type="entry name" value="bZIP_YAP"/>
    <property type="match status" value="1"/>
</dbReference>
<dbReference type="AlphaFoldDB" id="A0A1X2HD78"/>
<feature type="region of interest" description="Disordered" evidence="3">
    <location>
        <begin position="228"/>
        <end position="386"/>
    </location>
</feature>
<comment type="caution">
    <text evidence="5">The sequence shown here is derived from an EMBL/GenBank/DDBJ whole genome shotgun (WGS) entry which is preliminary data.</text>
</comment>
<dbReference type="OrthoDB" id="2593073at2759"/>
<dbReference type="InParanoid" id="A0A1X2HD78"/>
<dbReference type="InterPro" id="IPR046347">
    <property type="entry name" value="bZIP_sf"/>
</dbReference>
<dbReference type="STRING" id="13706.A0A1X2HD78"/>
<evidence type="ECO:0000256" key="3">
    <source>
        <dbReference type="SAM" id="MobiDB-lite"/>
    </source>
</evidence>
<dbReference type="GO" id="GO:0090575">
    <property type="term" value="C:RNA polymerase II transcription regulator complex"/>
    <property type="evidence" value="ECO:0007669"/>
    <property type="project" value="TreeGrafter"/>
</dbReference>
<evidence type="ECO:0000313" key="6">
    <source>
        <dbReference type="Proteomes" id="UP000242180"/>
    </source>
</evidence>
<sequence length="490" mass="55676">MHRGGTDTVFSAEAPSPAFFFDLDQLENEMHHQPNVPTSAHSEGSYSASSSIAGGQHQQKQQQRQQQQQWNHCDAPSQEELMADFFHDDEPSYPNKRPGRKLLNEFATEDDEDPRTKRKVQNRAAQRAFRERKERYVRELEAKIKRMHDTHIHATAQLSREIHYLRSVVRHLETELCNAKGIPADSMESILTANDNLVWQQQQQQRSHPQQSDLAPFLTARPRPIAIAPATSSNSTPNPSQTASHSHDRHLHQHTRQTTQQQQQQQGMPRLVPISNGRRPIKPLAPSTMRPAPQRSPAALYVRFSPSEESQSHFEPGLSPSHQRQHQQQQQQEVSSQPEQCHEQAPQERSQAQTQRAMLPNSRDPVLYPTHPGSEYASGSASSSKAGSSKVVQLAAEAGSSIEKAIEKTADPQETETAKMQVVWRRLNLYGRFTDFSFDQIRRVANVVEASTRQQQHDPNMPSLLGARDTARLEDWELDKLMHQMDPDHL</sequence>
<keyword evidence="2" id="KW-0539">Nucleus</keyword>
<evidence type="ECO:0000259" key="4">
    <source>
        <dbReference type="PROSITE" id="PS00036"/>
    </source>
</evidence>
<dbReference type="PROSITE" id="PS00036">
    <property type="entry name" value="BZIP_BASIC"/>
    <property type="match status" value="1"/>
</dbReference>
<evidence type="ECO:0000256" key="1">
    <source>
        <dbReference type="ARBA" id="ARBA00004123"/>
    </source>
</evidence>
<feature type="compositionally biased region" description="Polar residues" evidence="3">
    <location>
        <begin position="347"/>
        <end position="356"/>
    </location>
</feature>
<feature type="region of interest" description="Disordered" evidence="3">
    <location>
        <begin position="105"/>
        <end position="127"/>
    </location>
</feature>
<dbReference type="GO" id="GO:0001228">
    <property type="term" value="F:DNA-binding transcription activator activity, RNA polymerase II-specific"/>
    <property type="evidence" value="ECO:0007669"/>
    <property type="project" value="TreeGrafter"/>
</dbReference>
<gene>
    <name evidence="5" type="ORF">BCR43DRAFT_524405</name>
</gene>
<feature type="compositionally biased region" description="Low complexity" evidence="3">
    <location>
        <begin position="228"/>
        <end position="244"/>
    </location>
</feature>
<dbReference type="PANTHER" id="PTHR40621:SF6">
    <property type="entry name" value="AP-1-LIKE TRANSCRIPTION FACTOR YAP1-RELATED"/>
    <property type="match status" value="1"/>
</dbReference>
<reference evidence="5 6" key="1">
    <citation type="submission" date="2016-07" db="EMBL/GenBank/DDBJ databases">
        <title>Pervasive Adenine N6-methylation of Active Genes in Fungi.</title>
        <authorList>
            <consortium name="DOE Joint Genome Institute"/>
            <person name="Mondo S.J."/>
            <person name="Dannebaum R.O."/>
            <person name="Kuo R.C."/>
            <person name="Labutti K."/>
            <person name="Haridas S."/>
            <person name="Kuo A."/>
            <person name="Salamov A."/>
            <person name="Ahrendt S.R."/>
            <person name="Lipzen A."/>
            <person name="Sullivan W."/>
            <person name="Andreopoulos W.B."/>
            <person name="Clum A."/>
            <person name="Lindquist E."/>
            <person name="Daum C."/>
            <person name="Ramamoorthy G.K."/>
            <person name="Gryganskyi A."/>
            <person name="Culley D."/>
            <person name="Magnuson J.K."/>
            <person name="James T.Y."/>
            <person name="O'Malley M.A."/>
            <person name="Stajich J.E."/>
            <person name="Spatafora J.W."/>
            <person name="Visel A."/>
            <person name="Grigoriev I.V."/>
        </authorList>
    </citation>
    <scope>NUCLEOTIDE SEQUENCE [LARGE SCALE GENOMIC DNA]</scope>
    <source>
        <strain evidence="5 6">NRRL 2496</strain>
    </source>
</reference>
<name>A0A1X2HD78_SYNRA</name>
<feature type="compositionally biased region" description="Low complexity" evidence="3">
    <location>
        <begin position="319"/>
        <end position="339"/>
    </location>
</feature>
<feature type="compositionally biased region" description="Low complexity" evidence="3">
    <location>
        <begin position="377"/>
        <end position="386"/>
    </location>
</feature>
<feature type="domain" description="BZIP" evidence="4">
    <location>
        <begin position="117"/>
        <end position="132"/>
    </location>
</feature>
<dbReference type="SUPFAM" id="SSF57959">
    <property type="entry name" value="Leucine zipper domain"/>
    <property type="match status" value="1"/>
</dbReference>
<feature type="region of interest" description="Disordered" evidence="3">
    <location>
        <begin position="32"/>
        <end position="73"/>
    </location>
</feature>
<evidence type="ECO:0000256" key="2">
    <source>
        <dbReference type="ARBA" id="ARBA00023242"/>
    </source>
</evidence>
<dbReference type="Pfam" id="PF00170">
    <property type="entry name" value="bZIP_1"/>
    <property type="match status" value="1"/>
</dbReference>
<dbReference type="InterPro" id="IPR050936">
    <property type="entry name" value="AP-1-like"/>
</dbReference>
<dbReference type="PANTHER" id="PTHR40621">
    <property type="entry name" value="TRANSCRIPTION FACTOR KAPC-RELATED"/>
    <property type="match status" value="1"/>
</dbReference>
<dbReference type="InterPro" id="IPR004827">
    <property type="entry name" value="bZIP"/>
</dbReference>
<dbReference type="Gene3D" id="1.20.5.170">
    <property type="match status" value="1"/>
</dbReference>
<organism evidence="5 6">
    <name type="scientific">Syncephalastrum racemosum</name>
    <name type="common">Filamentous fungus</name>
    <dbReference type="NCBI Taxonomy" id="13706"/>
    <lineage>
        <taxon>Eukaryota</taxon>
        <taxon>Fungi</taxon>
        <taxon>Fungi incertae sedis</taxon>
        <taxon>Mucoromycota</taxon>
        <taxon>Mucoromycotina</taxon>
        <taxon>Mucoromycetes</taxon>
        <taxon>Mucorales</taxon>
        <taxon>Syncephalastraceae</taxon>
        <taxon>Syncephalastrum</taxon>
    </lineage>
</organism>
<proteinExistence type="predicted"/>
<accession>A0A1X2HD78</accession>
<comment type="subcellular location">
    <subcellularLocation>
        <location evidence="1">Nucleus</location>
    </subcellularLocation>
</comment>
<dbReference type="GO" id="GO:0000976">
    <property type="term" value="F:transcription cis-regulatory region binding"/>
    <property type="evidence" value="ECO:0007669"/>
    <property type="project" value="InterPro"/>
</dbReference>
<keyword evidence="6" id="KW-1185">Reference proteome</keyword>
<evidence type="ECO:0000313" key="5">
    <source>
        <dbReference type="EMBL" id="ORY96286.1"/>
    </source>
</evidence>